<organism evidence="1 2">
    <name type="scientific">Dryococelus australis</name>
    <dbReference type="NCBI Taxonomy" id="614101"/>
    <lineage>
        <taxon>Eukaryota</taxon>
        <taxon>Metazoa</taxon>
        <taxon>Ecdysozoa</taxon>
        <taxon>Arthropoda</taxon>
        <taxon>Hexapoda</taxon>
        <taxon>Insecta</taxon>
        <taxon>Pterygota</taxon>
        <taxon>Neoptera</taxon>
        <taxon>Polyneoptera</taxon>
        <taxon>Phasmatodea</taxon>
        <taxon>Verophasmatodea</taxon>
        <taxon>Anareolatae</taxon>
        <taxon>Phasmatidae</taxon>
        <taxon>Eurycanthinae</taxon>
        <taxon>Dryococelus</taxon>
    </lineage>
</organism>
<keyword evidence="2" id="KW-1185">Reference proteome</keyword>
<reference evidence="1 2" key="1">
    <citation type="submission" date="2023-02" db="EMBL/GenBank/DDBJ databases">
        <title>LHISI_Scaffold_Assembly.</title>
        <authorList>
            <person name="Stuart O.P."/>
            <person name="Cleave R."/>
            <person name="Magrath M.J.L."/>
            <person name="Mikheyev A.S."/>
        </authorList>
    </citation>
    <scope>NUCLEOTIDE SEQUENCE [LARGE SCALE GENOMIC DNA]</scope>
    <source>
        <strain evidence="1">Daus_M_001</strain>
        <tissue evidence="1">Leg muscle</tissue>
    </source>
</reference>
<proteinExistence type="predicted"/>
<protein>
    <submittedName>
        <fullName evidence="1">Uncharacterized protein</fullName>
    </submittedName>
</protein>
<name>A0ABQ9GEG5_9NEOP</name>
<evidence type="ECO:0000313" key="1">
    <source>
        <dbReference type="EMBL" id="KAJ8870785.1"/>
    </source>
</evidence>
<sequence length="382" mass="42513">MGGGGPSRIPSDLRPPPPEYAKFFLYTSSIFNFLSCRQSSAGGGHIYFPHPPPECVRFSHSQLGTLVSKRPFVCRRLVSKDSAHADFSIAAVLYQHSRNGVSFRDPRSPGGATPLWLTMLRFSLRHKPSPQLGWRRRQEAFVSVTRRKTKFRSPLTNPLVLSAVPTPLNPPVCDLWSCQGLVRRIHVPFKIKYFQAIIFTAQYQDPKVVLPSSHQDEPGSPGRVTGFSQVGIVPDDAVGRRVFSGISRSPPLHSGTAPYSLQNTHIGSQDLAVKSRPNLFTSSLKQQRIRLERASQKQSSDTHETPYDRVKRCREIPSRQHRIRALPPCRTVIEWIAHVLTYTTYSPRLITLALPGATCAVVVCITFCGFPSPPPSGGFRAL</sequence>
<accession>A0ABQ9GEG5</accession>
<dbReference type="EMBL" id="JARBHB010000012">
    <property type="protein sequence ID" value="KAJ8870785.1"/>
    <property type="molecule type" value="Genomic_DNA"/>
</dbReference>
<gene>
    <name evidence="1" type="ORF">PR048_027084</name>
</gene>
<dbReference type="Proteomes" id="UP001159363">
    <property type="component" value="Chromosome 11"/>
</dbReference>
<evidence type="ECO:0000313" key="2">
    <source>
        <dbReference type="Proteomes" id="UP001159363"/>
    </source>
</evidence>
<comment type="caution">
    <text evidence="1">The sequence shown here is derived from an EMBL/GenBank/DDBJ whole genome shotgun (WGS) entry which is preliminary data.</text>
</comment>